<accession>A0A1H4Y9H0</accession>
<organism evidence="3 4">
    <name type="scientific">Bradyrhizobium erythrophlei</name>
    <dbReference type="NCBI Taxonomy" id="1437360"/>
    <lineage>
        <taxon>Bacteria</taxon>
        <taxon>Pseudomonadati</taxon>
        <taxon>Pseudomonadota</taxon>
        <taxon>Alphaproteobacteria</taxon>
        <taxon>Hyphomicrobiales</taxon>
        <taxon>Nitrobacteraceae</taxon>
        <taxon>Bradyrhizobium</taxon>
    </lineage>
</organism>
<protein>
    <submittedName>
        <fullName evidence="3">Uncharacterized protein</fullName>
    </submittedName>
</protein>
<feature type="signal peptide" evidence="2">
    <location>
        <begin position="1"/>
        <end position="21"/>
    </location>
</feature>
<feature type="region of interest" description="Disordered" evidence="1">
    <location>
        <begin position="19"/>
        <end position="132"/>
    </location>
</feature>
<proteinExistence type="predicted"/>
<dbReference type="AlphaFoldDB" id="A0A1H4Y9H0"/>
<evidence type="ECO:0000313" key="4">
    <source>
        <dbReference type="Proteomes" id="UP000198992"/>
    </source>
</evidence>
<feature type="compositionally biased region" description="Low complexity" evidence="1">
    <location>
        <begin position="69"/>
        <end position="78"/>
    </location>
</feature>
<gene>
    <name evidence="3" type="ORF">SAMN05444164_3851</name>
</gene>
<dbReference type="OrthoDB" id="8256452at2"/>
<dbReference type="EMBL" id="FNTH01000001">
    <property type="protein sequence ID" value="SED14652.1"/>
    <property type="molecule type" value="Genomic_DNA"/>
</dbReference>
<dbReference type="Proteomes" id="UP000198992">
    <property type="component" value="Unassembled WGS sequence"/>
</dbReference>
<evidence type="ECO:0000256" key="2">
    <source>
        <dbReference type="SAM" id="SignalP"/>
    </source>
</evidence>
<keyword evidence="2" id="KW-0732">Signal</keyword>
<feature type="compositionally biased region" description="Gly residues" evidence="1">
    <location>
        <begin position="86"/>
        <end position="95"/>
    </location>
</feature>
<sequence length="132" mass="12831">MKGYLIPAVIISVAALAPATAQTTAPGQSMQEEADKGVKTNNSGASGYVGDQERPGASAHPPGEPPHASTPSSATSSPNAQNSGVGISGAPGGKSGPAAKQGTVGSNLPVQEQDPANVKGLPGNKSGPPAKR</sequence>
<reference evidence="3 4" key="1">
    <citation type="submission" date="2016-10" db="EMBL/GenBank/DDBJ databases">
        <authorList>
            <person name="de Groot N.N."/>
        </authorList>
    </citation>
    <scope>NUCLEOTIDE SEQUENCE [LARGE SCALE GENOMIC DNA]</scope>
    <source>
        <strain evidence="3 4">MT12</strain>
    </source>
</reference>
<evidence type="ECO:0000313" key="3">
    <source>
        <dbReference type="EMBL" id="SED14652.1"/>
    </source>
</evidence>
<feature type="chain" id="PRO_5011668212" evidence="2">
    <location>
        <begin position="22"/>
        <end position="132"/>
    </location>
</feature>
<name>A0A1H4Y9H0_9BRAD</name>
<evidence type="ECO:0000256" key="1">
    <source>
        <dbReference type="SAM" id="MobiDB-lite"/>
    </source>
</evidence>